<dbReference type="GO" id="GO:0003697">
    <property type="term" value="F:single-stranded DNA binding"/>
    <property type="evidence" value="ECO:0007669"/>
    <property type="project" value="InterPro"/>
</dbReference>
<dbReference type="Proteomes" id="UP000235034">
    <property type="component" value="Unassembled WGS sequence"/>
</dbReference>
<evidence type="ECO:0000313" key="5">
    <source>
        <dbReference type="Proteomes" id="UP000235034"/>
    </source>
</evidence>
<dbReference type="HAMAP" id="MF_00984">
    <property type="entry name" value="SSB"/>
    <property type="match status" value="1"/>
</dbReference>
<proteinExistence type="inferred from homology"/>
<dbReference type="AlphaFoldDB" id="A0A2N5J3D2"/>
<dbReference type="OrthoDB" id="4427276at2"/>
<dbReference type="GO" id="GO:0006260">
    <property type="term" value="P:DNA replication"/>
    <property type="evidence" value="ECO:0007669"/>
    <property type="project" value="InterPro"/>
</dbReference>
<dbReference type="NCBIfam" id="TIGR00621">
    <property type="entry name" value="ssb"/>
    <property type="match status" value="1"/>
</dbReference>
<protein>
    <recommendedName>
        <fullName evidence="3">Single-stranded DNA-binding protein</fullName>
    </recommendedName>
</protein>
<dbReference type="Gene3D" id="2.40.50.140">
    <property type="entry name" value="Nucleic acid-binding proteins"/>
    <property type="match status" value="1"/>
</dbReference>
<name>A0A2N5J3D2_9BIFI</name>
<dbReference type="RefSeq" id="WP_133125405.1">
    <property type="nucleotide sequence ID" value="NZ_NMWT01000013.1"/>
</dbReference>
<keyword evidence="5" id="KW-1185">Reference proteome</keyword>
<comment type="caution">
    <text evidence="4">The sequence shown here is derived from an EMBL/GenBank/DDBJ whole genome shotgun (WGS) entry which is preliminary data.</text>
</comment>
<sequence length="215" mass="20569">MGIQQALVTVTGNLGADPVPFTTGAGVPACSFRLGVTPRFYDQNAGQWRDRGTSWVGVCAYRSLAKNILGSLSKGDPAIVSGTLRVERWQKDGADRSSPVIDASAVGPDLSQGIARISKLNRGQPGADAPANGGGAGGVNVAGGAGVPGAGGMAPPANGGVPANGVADPMNPAIPPNRAGMGTAVGGAVAGVTIDTSGVGGDGGGTAGGAAGATG</sequence>
<dbReference type="InterPro" id="IPR000424">
    <property type="entry name" value="Primosome_PriB/ssb"/>
</dbReference>
<gene>
    <name evidence="4" type="ORF">Uis4E_1062</name>
</gene>
<keyword evidence="1 2" id="KW-0238">DNA-binding</keyword>
<accession>A0A2N5J3D2</accession>
<organism evidence="4 5">
    <name type="scientific">Bifidobacterium parmae</name>
    <dbReference type="NCBI Taxonomy" id="361854"/>
    <lineage>
        <taxon>Bacteria</taxon>
        <taxon>Bacillati</taxon>
        <taxon>Actinomycetota</taxon>
        <taxon>Actinomycetes</taxon>
        <taxon>Bifidobacteriales</taxon>
        <taxon>Bifidobacteriaceae</taxon>
        <taxon>Bifidobacterium</taxon>
    </lineage>
</organism>
<dbReference type="InterPro" id="IPR011344">
    <property type="entry name" value="ssDNA-bd"/>
</dbReference>
<dbReference type="SUPFAM" id="SSF50249">
    <property type="entry name" value="Nucleic acid-binding proteins"/>
    <property type="match status" value="1"/>
</dbReference>
<dbReference type="Pfam" id="PF00436">
    <property type="entry name" value="SSB"/>
    <property type="match status" value="1"/>
</dbReference>
<dbReference type="EMBL" id="NMWT01000013">
    <property type="protein sequence ID" value="PLS28698.1"/>
    <property type="molecule type" value="Genomic_DNA"/>
</dbReference>
<evidence type="ECO:0000256" key="3">
    <source>
        <dbReference type="RuleBase" id="RU000524"/>
    </source>
</evidence>
<evidence type="ECO:0000256" key="2">
    <source>
        <dbReference type="PROSITE-ProRule" id="PRU00252"/>
    </source>
</evidence>
<evidence type="ECO:0000256" key="1">
    <source>
        <dbReference type="ARBA" id="ARBA00023125"/>
    </source>
</evidence>
<dbReference type="PROSITE" id="PS50935">
    <property type="entry name" value="SSB"/>
    <property type="match status" value="1"/>
</dbReference>
<dbReference type="InterPro" id="IPR012340">
    <property type="entry name" value="NA-bd_OB-fold"/>
</dbReference>
<feature type="non-terminal residue" evidence="4">
    <location>
        <position position="215"/>
    </location>
</feature>
<evidence type="ECO:0000313" key="4">
    <source>
        <dbReference type="EMBL" id="PLS28698.1"/>
    </source>
</evidence>
<dbReference type="CDD" id="cd04496">
    <property type="entry name" value="SSB_OBF"/>
    <property type="match status" value="1"/>
</dbReference>
<reference evidence="4 5" key="1">
    <citation type="submission" date="2017-07" db="EMBL/GenBank/DDBJ databases">
        <title>Bifidobacterium novel species.</title>
        <authorList>
            <person name="Lugli G.A."/>
            <person name="Milani C."/>
            <person name="Duranti S."/>
            <person name="Mangifesta M."/>
        </authorList>
    </citation>
    <scope>NUCLEOTIDE SEQUENCE [LARGE SCALE GENOMIC DNA]</scope>
    <source>
        <strain evidence="4 5">77</strain>
    </source>
</reference>